<proteinExistence type="predicted"/>
<dbReference type="Proteomes" id="UP000005496">
    <property type="component" value="Unassembled WGS sequence"/>
</dbReference>
<evidence type="ECO:0000313" key="1">
    <source>
        <dbReference type="EMBL" id="EFI35734.1"/>
    </source>
</evidence>
<dbReference type="AlphaFoldDB" id="D6SM23"/>
<dbReference type="eggNOG" id="ENOG5033AAX">
    <property type="taxonomic scope" value="Bacteria"/>
</dbReference>
<organism evidence="1 2">
    <name type="scientific">Desulfonatronospira thiodismutans ASO3-1</name>
    <dbReference type="NCBI Taxonomy" id="555779"/>
    <lineage>
        <taxon>Bacteria</taxon>
        <taxon>Pseudomonadati</taxon>
        <taxon>Thermodesulfobacteriota</taxon>
        <taxon>Desulfovibrionia</taxon>
        <taxon>Desulfovibrionales</taxon>
        <taxon>Desulfonatronovibrionaceae</taxon>
        <taxon>Desulfonatronospira</taxon>
    </lineage>
</organism>
<evidence type="ECO:0000313" key="2">
    <source>
        <dbReference type="Proteomes" id="UP000005496"/>
    </source>
</evidence>
<accession>D6SM23</accession>
<sequence length="146" mass="17056">MVLTLLKISREAVQPVFDADEMRFCWKVNMQQYLDGQGRLDPFLPRSSFIMADYFGRIVWVATRDATFGPVFTEIGCRRRPHRYPCRGRLEIIYVDYLCNGQIYWRCSSCSDKGIIIGWEGSCWDMMAREPGHVLSRAEEKPGRDF</sequence>
<protein>
    <submittedName>
        <fullName evidence="1">Uncharacterized protein</fullName>
    </submittedName>
</protein>
<name>D6SM23_9BACT</name>
<comment type="caution">
    <text evidence="1">The sequence shown here is derived from an EMBL/GenBank/DDBJ whole genome shotgun (WGS) entry which is preliminary data.</text>
</comment>
<dbReference type="EMBL" id="ACJN02000001">
    <property type="protein sequence ID" value="EFI35734.1"/>
    <property type="molecule type" value="Genomic_DNA"/>
</dbReference>
<gene>
    <name evidence="1" type="ORF">Dthio_PD3163</name>
</gene>
<keyword evidence="2" id="KW-1185">Reference proteome</keyword>
<reference evidence="1" key="1">
    <citation type="submission" date="2010-05" db="EMBL/GenBank/DDBJ databases">
        <title>The draft genome of Desulfonatronospira thiodismutans ASO3-1.</title>
        <authorList>
            <consortium name="US DOE Joint Genome Institute (JGI-PGF)"/>
            <person name="Lucas S."/>
            <person name="Copeland A."/>
            <person name="Lapidus A."/>
            <person name="Cheng J.-F."/>
            <person name="Bruce D."/>
            <person name="Goodwin L."/>
            <person name="Pitluck S."/>
            <person name="Chertkov O."/>
            <person name="Brettin T."/>
            <person name="Detter J.C."/>
            <person name="Han C."/>
            <person name="Land M.L."/>
            <person name="Hauser L."/>
            <person name="Kyrpides N."/>
            <person name="Mikhailova N."/>
            <person name="Muyzer G."/>
            <person name="Woyke T."/>
        </authorList>
    </citation>
    <scope>NUCLEOTIDE SEQUENCE [LARGE SCALE GENOMIC DNA]</scope>
    <source>
        <strain evidence="1">ASO3-1</strain>
    </source>
</reference>